<dbReference type="EMBL" id="LXEP01000044">
    <property type="protein sequence ID" value="OAT17065.1"/>
    <property type="molecule type" value="Genomic_DNA"/>
</dbReference>
<dbReference type="Proteomes" id="UP000078504">
    <property type="component" value="Unassembled WGS sequence"/>
</dbReference>
<reference evidence="1 2" key="1">
    <citation type="submission" date="2016-04" db="EMBL/GenBank/DDBJ databases">
        <title>ATOL: Assembling a taxonomically balanced genome-scale reconstruction of the evolutionary history of the Enterobacteriaceae.</title>
        <authorList>
            <person name="Plunkett G.III."/>
            <person name="Neeno-Eckwall E.C."/>
            <person name="Glasner J.D."/>
            <person name="Perna N.T."/>
        </authorList>
    </citation>
    <scope>NUCLEOTIDE SEQUENCE [LARGE SCALE GENOMIC DNA]</scope>
    <source>
        <strain evidence="1 2">ATCC 51604</strain>
    </source>
</reference>
<comment type="caution">
    <text evidence="1">The sequence shown here is derived from an EMBL/GenBank/DDBJ whole genome shotgun (WGS) entry which is preliminary data.</text>
</comment>
<protein>
    <submittedName>
        <fullName evidence="1">Uncharacterized protein</fullName>
    </submittedName>
</protein>
<evidence type="ECO:0000313" key="2">
    <source>
        <dbReference type="Proteomes" id="UP000078504"/>
    </source>
</evidence>
<evidence type="ECO:0000313" key="1">
    <source>
        <dbReference type="EMBL" id="OAT17065.1"/>
    </source>
</evidence>
<sequence>MLNFNTNLFPRPYIDECTGYYSIKDKTAELQPVTYWGGDFDELKDSLKKVKLYTGAMRKRIKTVSDKVSEMMLPGEKICYVFHQSNNVMTKPAIIICMQSQSGEKRVICSSVKAVIESDHHAFGDRCDFYVGEWSNETSKNGKSYVWVNMSKRISEKPVSFRGKPKAAPEAQPVATVITTIDDLMQDYAPEDFDHEAPPAPYAYWLEDEPEEEPMFVKISDNVYQFNKSFKRRIHEHNMKQQQYKPEPDPVVQAMLAGMKKKPVHMGLTDEERKERDRENLRIVDFYAREHDYYQRQRYAA</sequence>
<name>A0A1B7HN50_9ENTR</name>
<dbReference type="PATRIC" id="fig|1354253.4.peg.4423"/>
<proteinExistence type="predicted"/>
<gene>
    <name evidence="1" type="ORF">M977_04311</name>
</gene>
<accession>A0A1B7HN50</accession>
<organism evidence="1 2">
    <name type="scientific">Buttiauxella gaviniae ATCC 51604</name>
    <dbReference type="NCBI Taxonomy" id="1354253"/>
    <lineage>
        <taxon>Bacteria</taxon>
        <taxon>Pseudomonadati</taxon>
        <taxon>Pseudomonadota</taxon>
        <taxon>Gammaproteobacteria</taxon>
        <taxon>Enterobacterales</taxon>
        <taxon>Enterobacteriaceae</taxon>
        <taxon>Buttiauxella</taxon>
    </lineage>
</organism>
<dbReference type="AlphaFoldDB" id="A0A1B7HN50"/>